<reference evidence="2 3" key="1">
    <citation type="journal article" date="2018" name="Front. Microbiol.">
        <title>Genetic and Phylogenetic Characteristics of Pasteurella multocida Isolates From Different Host Species.</title>
        <authorList>
            <person name="Peng Z."/>
            <person name="Liang W."/>
            <person name="Wang F."/>
            <person name="Xu Z."/>
            <person name="Xie Z."/>
            <person name="Lian Z."/>
            <person name="Hua L."/>
            <person name="Zhou R."/>
            <person name="Chen H."/>
            <person name="Wu B."/>
        </authorList>
    </citation>
    <scope>NUCLEOTIDE SEQUENCE [LARGE SCALE GENOMIC DNA]</scope>
    <source>
        <strain evidence="2 3">HNA06</strain>
    </source>
</reference>
<organism evidence="2 3">
    <name type="scientific">Pasteurella multocida</name>
    <dbReference type="NCBI Taxonomy" id="747"/>
    <lineage>
        <taxon>Bacteria</taxon>
        <taxon>Pseudomonadati</taxon>
        <taxon>Pseudomonadota</taxon>
        <taxon>Gammaproteobacteria</taxon>
        <taxon>Pasteurellales</taxon>
        <taxon>Pasteurellaceae</taxon>
        <taxon>Pasteurella</taxon>
    </lineage>
</organism>
<comment type="caution">
    <text evidence="2">The sequence shown here is derived from an EMBL/GenBank/DDBJ whole genome shotgun (WGS) entry which is preliminary data.</text>
</comment>
<name>A0A1E3XH87_PASMD</name>
<dbReference type="Proteomes" id="UP000540079">
    <property type="component" value="Unassembled WGS sequence"/>
</dbReference>
<dbReference type="AlphaFoldDB" id="A0A1E3XH87"/>
<evidence type="ECO:0000313" key="3">
    <source>
        <dbReference type="Proteomes" id="UP000540079"/>
    </source>
</evidence>
<dbReference type="Gene3D" id="1.25.40.10">
    <property type="entry name" value="Tetratricopeptide repeat domain"/>
    <property type="match status" value="1"/>
</dbReference>
<dbReference type="InterPro" id="IPR011990">
    <property type="entry name" value="TPR-like_helical_dom_sf"/>
</dbReference>
<dbReference type="RefSeq" id="WP_005726151.1">
    <property type="nucleotide sequence ID" value="NZ_CP020403.2"/>
</dbReference>
<evidence type="ECO:0000313" key="2">
    <source>
        <dbReference type="EMBL" id="NNI79105.1"/>
    </source>
</evidence>
<gene>
    <name evidence="2" type="ORF">C2800_06695</name>
    <name evidence="1" type="ORF">NM948_05085</name>
</gene>
<evidence type="ECO:0000313" key="1">
    <source>
        <dbReference type="EMBL" id="MDA5622919.1"/>
    </source>
</evidence>
<reference evidence="1" key="2">
    <citation type="submission" date="2022-07" db="EMBL/GenBank/DDBJ databases">
        <title>Genome-based characterization of novel serogroup A variants of Pasteurella multocida.</title>
        <authorList>
            <person name="Prajapati A."/>
            <person name="Yogisharadhya R."/>
            <person name="Mohanty N."/>
            <person name="Chanda M."/>
            <person name="Mendem S.K."/>
            <person name="Siddaramappa S."/>
            <person name="Shivachandra S.B."/>
        </authorList>
    </citation>
    <scope>NUCLEOTIDE SEQUENCE</scope>
    <source>
        <strain evidence="1">NIVEDIPm19</strain>
    </source>
</reference>
<dbReference type="Proteomes" id="UP001145481">
    <property type="component" value="Unassembled WGS sequence"/>
</dbReference>
<accession>A0A1E3XH87</accession>
<dbReference type="SUPFAM" id="SSF48452">
    <property type="entry name" value="TPR-like"/>
    <property type="match status" value="1"/>
</dbReference>
<proteinExistence type="predicted"/>
<dbReference type="GeneID" id="77206086"/>
<sequence>MLDEQLSQRFLAVAGPAIELAKQKKTKAALLTLEKVDIDQALEPDLYHLVEIQKAALLELLEKEKPAKMLRNFDTVLMLYRAVPMDNKTVYRSAQMQLANLLINLKRVDELEQLYQDFVAQQKLDGEDKLFLSSVLISLNKLDEALKMLDSITHREGATIFATAKTNAALILKNLKRYQECIRTCTLVSADDDMHMYAKAQLIWAEALYRLGRREEAFEVYKRLRPFHQPFYSEARWQLFIKFPVRAIRENILAFFGKA</sequence>
<dbReference type="EMBL" id="JANJHC010000008">
    <property type="protein sequence ID" value="MDA5622919.1"/>
    <property type="molecule type" value="Genomic_DNA"/>
</dbReference>
<dbReference type="EMBL" id="PPVL01000005">
    <property type="protein sequence ID" value="NNI79105.1"/>
    <property type="molecule type" value="Genomic_DNA"/>
</dbReference>
<protein>
    <submittedName>
        <fullName evidence="1">Tetratricopeptide repeat protein</fullName>
    </submittedName>
</protein>